<dbReference type="AlphaFoldDB" id="A0A5E6ZC25"/>
<evidence type="ECO:0000313" key="1">
    <source>
        <dbReference type="EMBL" id="VVN63275.1"/>
    </source>
</evidence>
<evidence type="ECO:0000313" key="2">
    <source>
        <dbReference type="Proteomes" id="UP000326437"/>
    </source>
</evidence>
<reference evidence="1 2" key="1">
    <citation type="submission" date="2019-09" db="EMBL/GenBank/DDBJ databases">
        <authorList>
            <person name="Chandra G."/>
            <person name="Truman W A."/>
        </authorList>
    </citation>
    <scope>NUCLEOTIDE SEQUENCE [LARGE SCALE GENOMIC DNA]</scope>
    <source>
        <strain evidence="1">PS685</strain>
    </source>
</reference>
<gene>
    <name evidence="1" type="ORF">PS685_04292</name>
</gene>
<sequence>MDADPVTLQAFIQGARIGLGLPVGIGVDLASHNPGIGQHHQAVDKHLAATIQAPGKWLDATLLLDQRAPLGDIDSVEQVAVALVITLACEQGCTQGITHRANADLQGAAVAYQGAGMQADHMVLQIDRHAGR</sequence>
<proteinExistence type="predicted"/>
<organism evidence="1 2">
    <name type="scientific">Pseudomonas fluorescens</name>
    <dbReference type="NCBI Taxonomy" id="294"/>
    <lineage>
        <taxon>Bacteria</taxon>
        <taxon>Pseudomonadati</taxon>
        <taxon>Pseudomonadota</taxon>
        <taxon>Gammaproteobacteria</taxon>
        <taxon>Pseudomonadales</taxon>
        <taxon>Pseudomonadaceae</taxon>
        <taxon>Pseudomonas</taxon>
    </lineage>
</organism>
<dbReference type="Proteomes" id="UP000326437">
    <property type="component" value="Unassembled WGS sequence"/>
</dbReference>
<protein>
    <submittedName>
        <fullName evidence="1">Uncharacterized protein</fullName>
    </submittedName>
</protein>
<name>A0A5E6ZC25_PSEFL</name>
<accession>A0A5E6ZC25</accession>
<dbReference type="EMBL" id="CABVHO010000081">
    <property type="protein sequence ID" value="VVN63275.1"/>
    <property type="molecule type" value="Genomic_DNA"/>
</dbReference>